<reference evidence="2" key="1">
    <citation type="submission" date="2021-01" db="EMBL/GenBank/DDBJ databases">
        <title>Fulvivirga kasyanovii gen. nov., sp nov., a novel member of the phylum Bacteroidetes isolated from seawater in a mussel farm.</title>
        <authorList>
            <person name="Zhao L.-H."/>
            <person name="Wang Z.-J."/>
        </authorList>
    </citation>
    <scope>NUCLEOTIDE SEQUENCE</scope>
    <source>
        <strain evidence="2">29W222</strain>
    </source>
</reference>
<dbReference type="Pfam" id="PF07883">
    <property type="entry name" value="Cupin_2"/>
    <property type="match status" value="1"/>
</dbReference>
<comment type="caution">
    <text evidence="2">The sequence shown here is derived from an EMBL/GenBank/DDBJ whole genome shotgun (WGS) entry which is preliminary data.</text>
</comment>
<dbReference type="AlphaFoldDB" id="A0A937FXK5"/>
<evidence type="ECO:0000313" key="3">
    <source>
        <dbReference type="Proteomes" id="UP000614216"/>
    </source>
</evidence>
<name>A0A937FXK5_9BACT</name>
<dbReference type="InterPro" id="IPR011051">
    <property type="entry name" value="RmlC_Cupin_sf"/>
</dbReference>
<dbReference type="Proteomes" id="UP000614216">
    <property type="component" value="Unassembled WGS sequence"/>
</dbReference>
<dbReference type="Gene3D" id="2.60.120.10">
    <property type="entry name" value="Jelly Rolls"/>
    <property type="match status" value="1"/>
</dbReference>
<dbReference type="SUPFAM" id="SSF51182">
    <property type="entry name" value="RmlC-like cupins"/>
    <property type="match status" value="1"/>
</dbReference>
<protein>
    <submittedName>
        <fullName evidence="2">Cupin domain-containing protein</fullName>
    </submittedName>
</protein>
<accession>A0A937FXK5</accession>
<evidence type="ECO:0000259" key="1">
    <source>
        <dbReference type="Pfam" id="PF07883"/>
    </source>
</evidence>
<evidence type="ECO:0000313" key="2">
    <source>
        <dbReference type="EMBL" id="MBL6446378.1"/>
    </source>
</evidence>
<dbReference type="RefSeq" id="WP_202855925.1">
    <property type="nucleotide sequence ID" value="NZ_JAEUGD010000025.1"/>
</dbReference>
<dbReference type="EMBL" id="JAEUGD010000025">
    <property type="protein sequence ID" value="MBL6446378.1"/>
    <property type="molecule type" value="Genomic_DNA"/>
</dbReference>
<sequence length="129" mass="14291">MQKFNTKQLPLKADAIAPDGSEVRLLLGLTRGGMAHFKLAPNQVSKAVTHKTIEEIWYFLSGHGEMWRMQGDYEETVNIGEGVCITIPTGTHFQFRSKGGEPLIAIGITMPPWPGEDEATIVKGKWEPN</sequence>
<gene>
    <name evidence="2" type="ORF">JMN32_08670</name>
</gene>
<dbReference type="InterPro" id="IPR014710">
    <property type="entry name" value="RmlC-like_jellyroll"/>
</dbReference>
<dbReference type="InterPro" id="IPR013096">
    <property type="entry name" value="Cupin_2"/>
</dbReference>
<feature type="domain" description="Cupin type-2" evidence="1">
    <location>
        <begin position="36"/>
        <end position="106"/>
    </location>
</feature>
<organism evidence="2 3">
    <name type="scientific">Fulvivirga marina</name>
    <dbReference type="NCBI Taxonomy" id="2494733"/>
    <lineage>
        <taxon>Bacteria</taxon>
        <taxon>Pseudomonadati</taxon>
        <taxon>Bacteroidota</taxon>
        <taxon>Cytophagia</taxon>
        <taxon>Cytophagales</taxon>
        <taxon>Fulvivirgaceae</taxon>
        <taxon>Fulvivirga</taxon>
    </lineage>
</organism>
<keyword evidence="3" id="KW-1185">Reference proteome</keyword>
<proteinExistence type="predicted"/>